<proteinExistence type="inferred from homology"/>
<organism evidence="4">
    <name type="scientific">Xenopsylla cheopis</name>
    <name type="common">Oriental rat flea</name>
    <name type="synonym">Pulex cheopis</name>
    <dbReference type="NCBI Taxonomy" id="163159"/>
    <lineage>
        <taxon>Eukaryota</taxon>
        <taxon>Metazoa</taxon>
        <taxon>Ecdysozoa</taxon>
        <taxon>Arthropoda</taxon>
        <taxon>Hexapoda</taxon>
        <taxon>Insecta</taxon>
        <taxon>Pterygota</taxon>
        <taxon>Neoptera</taxon>
        <taxon>Endopterygota</taxon>
        <taxon>Siphonaptera</taxon>
        <taxon>Pulicidae</taxon>
        <taxon>Xenopsyllinae</taxon>
        <taxon>Xenopsylla</taxon>
    </lineage>
</organism>
<dbReference type="SUPFAM" id="SSF47113">
    <property type="entry name" value="Histone-fold"/>
    <property type="match status" value="1"/>
</dbReference>
<protein>
    <submittedName>
        <fullName evidence="4">Putative histone H3</fullName>
    </submittedName>
</protein>
<evidence type="ECO:0000256" key="2">
    <source>
        <dbReference type="SAM" id="MobiDB-lite"/>
    </source>
</evidence>
<dbReference type="GO" id="GO:0000786">
    <property type="term" value="C:nucleosome"/>
    <property type="evidence" value="ECO:0007669"/>
    <property type="project" value="InterPro"/>
</dbReference>
<evidence type="ECO:0000256" key="1">
    <source>
        <dbReference type="ARBA" id="ARBA00010343"/>
    </source>
</evidence>
<reference evidence="4" key="1">
    <citation type="submission" date="2020-03" db="EMBL/GenBank/DDBJ databases">
        <title>Transcriptomic Profiling of the Digestive Tract of the Rat Flea, Xenopsylla cheopis, Following Blood Feeding and Infection with Yersinia pestis.</title>
        <authorList>
            <person name="Bland D.M."/>
            <person name="Martens C.A."/>
            <person name="Virtaneva K."/>
            <person name="Kanakabandi K."/>
            <person name="Long D."/>
            <person name="Rosenke R."/>
            <person name="Saturday G.A."/>
            <person name="Hoyt F.H."/>
            <person name="Bruno D.P."/>
            <person name="Ribeiro J.M.C."/>
            <person name="Hinnebusch J."/>
        </authorList>
    </citation>
    <scope>NUCLEOTIDE SEQUENCE</scope>
</reference>
<evidence type="ECO:0000313" key="4">
    <source>
        <dbReference type="EMBL" id="NOV44001.1"/>
    </source>
</evidence>
<accession>A0A6M2DFU7</accession>
<dbReference type="CDD" id="cd22911">
    <property type="entry name" value="HFD_H3"/>
    <property type="match status" value="1"/>
</dbReference>
<dbReference type="InterPro" id="IPR009072">
    <property type="entry name" value="Histone-fold"/>
</dbReference>
<dbReference type="GO" id="GO:0030527">
    <property type="term" value="F:structural constituent of chromatin"/>
    <property type="evidence" value="ECO:0007669"/>
    <property type="project" value="InterPro"/>
</dbReference>
<dbReference type="PANTHER" id="PTHR45810">
    <property type="entry name" value="HISTONE H3.2"/>
    <property type="match status" value="1"/>
</dbReference>
<dbReference type="AlphaFoldDB" id="A0A6M2DFU7"/>
<dbReference type="Pfam" id="PF00125">
    <property type="entry name" value="Histone"/>
    <property type="match status" value="1"/>
</dbReference>
<dbReference type="PANTHER" id="PTHR45810:SF1">
    <property type="entry name" value="HISTONE H3-LIKE CENTROMERIC PROTEIN A"/>
    <property type="match status" value="1"/>
</dbReference>
<comment type="similarity">
    <text evidence="1">Belongs to the histone H3 family.</text>
</comment>
<dbReference type="InterPro" id="IPR000164">
    <property type="entry name" value="Histone_H3/CENP-A"/>
</dbReference>
<dbReference type="InterPro" id="IPR007125">
    <property type="entry name" value="H2A/H2B/H3"/>
</dbReference>
<name>A0A6M2DFU7_XENCH</name>
<sequence length="125" mass="14751">MARRKSTPSKKETSASVVVHKRRRRKNVWLKEVKRLQRSTNLLIPKLPFSRVVKEIIQYMRPNSRDIPNVTAKCLEALHEATELFMTQFFQDAYCCTLHRNRVTLMPVDFSLCRRLRGPCDVSNY</sequence>
<dbReference type="GO" id="GO:0046982">
    <property type="term" value="F:protein heterodimerization activity"/>
    <property type="evidence" value="ECO:0007669"/>
    <property type="project" value="InterPro"/>
</dbReference>
<feature type="region of interest" description="Disordered" evidence="2">
    <location>
        <begin position="1"/>
        <end position="20"/>
    </location>
</feature>
<feature type="domain" description="Core Histone H2A/H2B/H3" evidence="3">
    <location>
        <begin position="27"/>
        <end position="116"/>
    </location>
</feature>
<dbReference type="SMART" id="SM00428">
    <property type="entry name" value="H3"/>
    <property type="match status" value="1"/>
</dbReference>
<dbReference type="GO" id="GO:0003677">
    <property type="term" value="F:DNA binding"/>
    <property type="evidence" value="ECO:0007669"/>
    <property type="project" value="InterPro"/>
</dbReference>
<dbReference type="EMBL" id="GIIL01000275">
    <property type="protein sequence ID" value="NOV44001.1"/>
    <property type="molecule type" value="Transcribed_RNA"/>
</dbReference>
<dbReference type="PRINTS" id="PR00622">
    <property type="entry name" value="HISTONEH3"/>
</dbReference>
<dbReference type="Gene3D" id="1.10.20.10">
    <property type="entry name" value="Histone, subunit A"/>
    <property type="match status" value="1"/>
</dbReference>
<evidence type="ECO:0000259" key="3">
    <source>
        <dbReference type="Pfam" id="PF00125"/>
    </source>
</evidence>